<dbReference type="InterPro" id="IPR026320">
    <property type="entry name" value="PRR14"/>
</dbReference>
<reference evidence="5" key="1">
    <citation type="submission" date="2025-08" db="UniProtKB">
        <authorList>
            <consortium name="RefSeq"/>
        </authorList>
    </citation>
    <scope>IDENTIFICATION</scope>
    <source>
        <tissue evidence="5">Liver</tissue>
    </source>
</reference>
<dbReference type="KEGG" id="pbi:103050642"/>
<feature type="region of interest" description="Disordered" evidence="2">
    <location>
        <begin position="1215"/>
        <end position="1295"/>
    </location>
</feature>
<proteinExistence type="predicted"/>
<feature type="region of interest" description="Disordered" evidence="2">
    <location>
        <begin position="188"/>
        <end position="217"/>
    </location>
</feature>
<feature type="region of interest" description="Disordered" evidence="2">
    <location>
        <begin position="861"/>
        <end position="921"/>
    </location>
</feature>
<feature type="domain" description="Tantalus-like" evidence="3">
    <location>
        <begin position="1836"/>
        <end position="1893"/>
    </location>
</feature>
<feature type="compositionally biased region" description="Basic and acidic residues" evidence="2">
    <location>
        <begin position="1808"/>
        <end position="1817"/>
    </location>
</feature>
<feature type="region of interest" description="Disordered" evidence="2">
    <location>
        <begin position="1804"/>
        <end position="1824"/>
    </location>
</feature>
<evidence type="ECO:0000313" key="4">
    <source>
        <dbReference type="Proteomes" id="UP000695026"/>
    </source>
</evidence>
<evidence type="ECO:0000259" key="3">
    <source>
        <dbReference type="Pfam" id="PF15386"/>
    </source>
</evidence>
<dbReference type="Proteomes" id="UP000695026">
    <property type="component" value="Unplaced"/>
</dbReference>
<dbReference type="CTD" id="253143"/>
<sequence length="1961" mass="213869">MKADGTRLYCKTGEHGARARTGILPEASRCSGGDTVMARVAVSGADSLVSQEPLSPASPEEEESGGGGGLSAHAKQAGEETFQNQGQEINAIFNIRPSVQQDTFSMHGNSSLALALDAGPPGMSSEATGHTFQGSSTFGNTPWGECMDLSEVACDVQEKSFRSSQSCEKREVLEEWASELNMVEALLQTRSPEGELSNSDDTEQKGDDSMDPSHSCAHKGTVEIQKGSAVRHCWKEDGRFHSEHGRFPIPAEQLAMPKDVHSEIGTSSLCDVVPASFEDDLRIGSSEAGIIQEDNAAFLHHERLIPIAKENQTLLLKESNFGCFQNNCRISIPSLCSYLDHHLDFRENGLPRVESKDNLGTATLICDLTLPLCATNSSSVIDVNLFTNNKSLKIPSLCDRLPFTTKANSRLGHGGPLDSRSPREVLVMRSISPLLHHKKGFASSQNSGGCAEMNEGAWEMVRHMLRGAEKGNPGMGNLWRKASCSSDQGTNDLCSATEEFCTLSRNLFSDYNHLQEGRRGTATKISYGSGTSPSSFVSNGKFTSLQKFCNTACSCSLYGDNCVDPDGAGSTLGSVYSLDAPCSNLSKAGTSRAEAENRRVDGDDTFDNSEGILGVNSNIFPPYERVEVNRASFGADAGGMKTMESIIVRNNTSTASPYLPLALDGDLSKTLHLCEARVRKDQNLEEQEKYQIHPSSSAPNLSVLKQGSSLCTKVSAQQRESIYRMKILLCSRYVLDSYSLFEQKNDSPEREFLECQQPSLIFCKKVDYHDLQTLISSAVKYIRCKENKSVHSKIDPPVTALLTEYDQNAFRQNMLGEESSSDLGSELTGDLLKEDSAESQSARIPLGCLERTFELLNQNDFGKNQAPQSKADERNSASESVSKSPSEKLNFKNGLLSDSKLASSPNQTSFQTGPTISAKIKGQKSKKGLHFRSYGKRELSTLICTGLGFQSPQNKKNCLSQKDEALALPLEAHSSPLAKEHILVTVVLEREADCHVKPLGLETERASSSVRRGSLVDCLPAIEGAKQESGGVEEIGSISSNTLEQSLEAKQNLEAAQREAGQTAGMTEFPILVLSDTEGSPEALLEDLMFPFRGEKVTFSFKDAVHTRLPLCLPEDISEFDSRKAKDSSEPTITQWHAENLSYALQMKPLFSSRKPAERLGSSMPSSFLEDGILESSSRRLSSKEGHFLRVESTQELAAGPEEVWESHLVGESVRRRDSEAGAQLPPQKEKPKVKRRLAARQPLASFSDENAGRPEDPGQQALAPGGGVGQKRKQESPFHAGSKSKRQKRGQGCRETTSLNLCLRGRSQWAKGWPNSVPAFSTLPQAVGCLQSRSQDAFGHSRPVRPFPPFRKLSGTACTKVGVPSQLRAPKNLPLTSSSSVLKGPPEIVPEENGELIYSAQLATKPAAPPTPKAVLWDQLAKQQGNQSSLLASLWLSGRPKDAALLMRLSVLAETLLAPKGKPFLHCGALLPSAEKRSQLRRRKLLEIFSFVSFKLNSHHWLNSGSCCFKMASSRALSVYSVESTILCFFELSNESPCVCSTPVFPVSFHHPMDTSPTRKAPETGPPGPVSRLALGGPLPQQPWRRSLPFLLPWSCPGPTPIPKDAEPSSMSAPRGREAVAQSTGSPTRGLPTALALFSPGCYRVWTRKRHLSSQTPTVRRLTLLQFAQGLKGLRRGTSVSADLFSSVPHLLGRVLPIWSQHGPSARLSEFTPLHSTPCKGQPASPAATGLGHRNSLSMPPLVPSPLSDTSRAINNDMRLEPFLSVLLPTSCSAPEPAHSPLGFPALGSGDKHDASVPALPKAGTQLEKDESENRPKKVSQIRIRKTIPKPDPNLTPMGLPRPKRLKKTEFSLEEIYTNKNYKSPPTTRCLETIFEEPKEKNGSLISISQQKRKRILEFQDFTIPRKRKARSRVRAMGGYTRAQKAAIEGRELDILLIQKLTDLEMFFAKEEKQEQASGS</sequence>
<organism evidence="4 5">
    <name type="scientific">Python bivittatus</name>
    <name type="common">Burmese python</name>
    <name type="synonym">Python molurus bivittatus</name>
    <dbReference type="NCBI Taxonomy" id="176946"/>
    <lineage>
        <taxon>Eukaryota</taxon>
        <taxon>Metazoa</taxon>
        <taxon>Chordata</taxon>
        <taxon>Craniata</taxon>
        <taxon>Vertebrata</taxon>
        <taxon>Euteleostomi</taxon>
        <taxon>Lepidosauria</taxon>
        <taxon>Squamata</taxon>
        <taxon>Bifurcata</taxon>
        <taxon>Unidentata</taxon>
        <taxon>Episquamata</taxon>
        <taxon>Toxicofera</taxon>
        <taxon>Serpentes</taxon>
        <taxon>Henophidia</taxon>
        <taxon>Pythonidae</taxon>
        <taxon>Python</taxon>
    </lineage>
</organism>
<feature type="region of interest" description="Disordered" evidence="2">
    <location>
        <begin position="1555"/>
        <end position="1577"/>
    </location>
</feature>
<feature type="region of interest" description="Disordered" evidence="2">
    <location>
        <begin position="1603"/>
        <end position="1632"/>
    </location>
</feature>
<dbReference type="Pfam" id="PF15386">
    <property type="entry name" value="Tantalus"/>
    <property type="match status" value="1"/>
</dbReference>
<feature type="compositionally biased region" description="Polar residues" evidence="2">
    <location>
        <begin position="188"/>
        <end position="199"/>
    </location>
</feature>
<dbReference type="RefSeq" id="XP_007432322.1">
    <property type="nucleotide sequence ID" value="XM_007432260.3"/>
</dbReference>
<evidence type="ECO:0000313" key="5">
    <source>
        <dbReference type="RefSeq" id="XP_007432322.1"/>
    </source>
</evidence>
<dbReference type="OrthoDB" id="6163216at2759"/>
<evidence type="ECO:0000256" key="1">
    <source>
        <dbReference type="ARBA" id="ARBA00022553"/>
    </source>
</evidence>
<dbReference type="InterPro" id="IPR028149">
    <property type="entry name" value="Tantalus-like"/>
</dbReference>
<gene>
    <name evidence="5" type="primary">PRR14L</name>
</gene>
<dbReference type="PANTHER" id="PTHR14522:SF0">
    <property type="entry name" value="PROTEIN PRR14L"/>
    <property type="match status" value="1"/>
</dbReference>
<feature type="region of interest" description="Disordered" evidence="2">
    <location>
        <begin position="48"/>
        <end position="80"/>
    </location>
</feature>
<protein>
    <submittedName>
        <fullName evidence="5">Protein PRR14L isoform X1</fullName>
    </submittedName>
</protein>
<name>A0A9F2R0J3_PYTBI</name>
<feature type="compositionally biased region" description="Polar residues" evidence="2">
    <location>
        <begin position="900"/>
        <end position="915"/>
    </location>
</feature>
<dbReference type="GeneID" id="103050642"/>
<dbReference type="PANTHER" id="PTHR14522">
    <property type="entry name" value="EMO2-RELATED"/>
    <property type="match status" value="1"/>
</dbReference>
<keyword evidence="4" id="KW-1185">Reference proteome</keyword>
<accession>A0A9F2R0J3</accession>
<evidence type="ECO:0000256" key="2">
    <source>
        <dbReference type="SAM" id="MobiDB-lite"/>
    </source>
</evidence>
<keyword evidence="1" id="KW-0597">Phosphoprotein</keyword>
<feature type="compositionally biased region" description="Basic residues" evidence="2">
    <location>
        <begin position="1283"/>
        <end position="1292"/>
    </location>
</feature>